<dbReference type="PANTHER" id="PTHR30290">
    <property type="entry name" value="PERIPLASMIC BINDING COMPONENT OF ABC TRANSPORTER"/>
    <property type="match status" value="1"/>
</dbReference>
<dbReference type="Pfam" id="PF00496">
    <property type="entry name" value="SBP_bac_5"/>
    <property type="match status" value="1"/>
</dbReference>
<dbReference type="InterPro" id="IPR000914">
    <property type="entry name" value="SBP_5_dom"/>
</dbReference>
<organism evidence="7 8">
    <name type="scientific">Streptacidiphilus jiangxiensis</name>
    <dbReference type="NCBI Taxonomy" id="235985"/>
    <lineage>
        <taxon>Bacteria</taxon>
        <taxon>Bacillati</taxon>
        <taxon>Actinomycetota</taxon>
        <taxon>Actinomycetes</taxon>
        <taxon>Kitasatosporales</taxon>
        <taxon>Streptomycetaceae</taxon>
        <taxon>Streptacidiphilus</taxon>
    </lineage>
</organism>
<evidence type="ECO:0000256" key="5">
    <source>
        <dbReference type="SAM" id="SignalP"/>
    </source>
</evidence>
<keyword evidence="8" id="KW-1185">Reference proteome</keyword>
<evidence type="ECO:0000256" key="3">
    <source>
        <dbReference type="ARBA" id="ARBA00022448"/>
    </source>
</evidence>
<evidence type="ECO:0000256" key="2">
    <source>
        <dbReference type="ARBA" id="ARBA00005695"/>
    </source>
</evidence>
<reference evidence="8" key="1">
    <citation type="submission" date="2016-10" db="EMBL/GenBank/DDBJ databases">
        <authorList>
            <person name="Varghese N."/>
        </authorList>
    </citation>
    <scope>NUCLEOTIDE SEQUENCE [LARGE SCALE GENOMIC DNA]</scope>
    <source>
        <strain evidence="8">DSM 45096 / BCRC 16803 / CGMCC 4.1857 / CIP 109030 / JCM 12277 / KCTC 19219 / NBRC 100920 / 33214</strain>
    </source>
</reference>
<dbReference type="InterPro" id="IPR030678">
    <property type="entry name" value="Peptide/Ni-bd"/>
</dbReference>
<evidence type="ECO:0000313" key="7">
    <source>
        <dbReference type="EMBL" id="SEK57695.1"/>
    </source>
</evidence>
<feature type="chain" id="PRO_5010183772" evidence="5">
    <location>
        <begin position="36"/>
        <end position="616"/>
    </location>
</feature>
<proteinExistence type="inferred from homology"/>
<sequence>MGTRTRRGHRFRAAVAVTALALAAAGCSGSGGSGAINNGESATAAKGPVKQGGTVTIAELAATPDFVFPLPPATNQNGWNANLTQPLWPTLVYAGDGGASVVNKQKSLFSSLDYSNGDKRITITLKNWNWSDGQPVTSRDFTFVYNLLKANASNWNAHLVGLFPEDVANVTTPDAHTVVLDLTQAYNPDFYTDDVLSTIPLLPQHAWDKTSASGAVGDNDTTTAGAKAVYAYLQQEGAKIAEFATNPLWQVVDGPWKLSEFRSNGYYRYIPNKSYSGTTKPMLDKVVFSPFTSDTPEINALRSGSSLDVASLPQNDIKQAQALESSGYSIASVPIPGVAEIQPNLYNAQVGPLLQQLYVRQAMEYLIDRNQIVAKVYNGYADPGNGPVPVKAAAAWASPLEKSGGPYPYNPGKAVALLQAHGWKVVPNGVTTCSNPGSGPTQCGAGITAGQALTFELLYSSGRATTDVQNAAIKSSEAQAGITLNLKSEPFNTLISQIGTCTAASHPASTCGWQLSEFGYQPYSLYPNGTGFFDTNGANNAGGYSDPTMDQLIKATEYGSSQQAFTQYEDYAAQQLPWLWLPLRNGLLVYRTKLQGVVPLNPFSAGQDYEDWAYTS</sequence>
<dbReference type="eggNOG" id="COG0747">
    <property type="taxonomic scope" value="Bacteria"/>
</dbReference>
<dbReference type="EMBL" id="FOAZ01000002">
    <property type="protein sequence ID" value="SEK57695.1"/>
    <property type="molecule type" value="Genomic_DNA"/>
</dbReference>
<evidence type="ECO:0000256" key="1">
    <source>
        <dbReference type="ARBA" id="ARBA00004196"/>
    </source>
</evidence>
<dbReference type="PANTHER" id="PTHR30290:SF10">
    <property type="entry name" value="PERIPLASMIC OLIGOPEPTIDE-BINDING PROTEIN-RELATED"/>
    <property type="match status" value="1"/>
</dbReference>
<dbReference type="GO" id="GO:0043190">
    <property type="term" value="C:ATP-binding cassette (ABC) transporter complex"/>
    <property type="evidence" value="ECO:0007669"/>
    <property type="project" value="InterPro"/>
</dbReference>
<gene>
    <name evidence="7" type="ORF">SAMN05414137_102508</name>
</gene>
<name>A0A1H7IAQ8_STRJI</name>
<dbReference type="SUPFAM" id="SSF53850">
    <property type="entry name" value="Periplasmic binding protein-like II"/>
    <property type="match status" value="1"/>
</dbReference>
<keyword evidence="4 5" id="KW-0732">Signal</keyword>
<feature type="domain" description="Solute-binding protein family 5" evidence="6">
    <location>
        <begin position="108"/>
        <end position="496"/>
    </location>
</feature>
<comment type="similarity">
    <text evidence="2">Belongs to the bacterial solute-binding protein 5 family.</text>
</comment>
<dbReference type="AlphaFoldDB" id="A0A1H7IAQ8"/>
<dbReference type="PROSITE" id="PS51257">
    <property type="entry name" value="PROKAR_LIPOPROTEIN"/>
    <property type="match status" value="1"/>
</dbReference>
<dbReference type="GO" id="GO:0042597">
    <property type="term" value="C:periplasmic space"/>
    <property type="evidence" value="ECO:0007669"/>
    <property type="project" value="UniProtKB-ARBA"/>
</dbReference>
<dbReference type="OrthoDB" id="7888869at2"/>
<accession>A0A1H7IAQ8</accession>
<dbReference type="STRING" id="235985.SAMN05414137_102508"/>
<evidence type="ECO:0000256" key="4">
    <source>
        <dbReference type="ARBA" id="ARBA00022729"/>
    </source>
</evidence>
<dbReference type="InterPro" id="IPR039424">
    <property type="entry name" value="SBP_5"/>
</dbReference>
<dbReference type="CDD" id="cd08513">
    <property type="entry name" value="PBP2_thermophilic_Hb8_like"/>
    <property type="match status" value="1"/>
</dbReference>
<evidence type="ECO:0000313" key="8">
    <source>
        <dbReference type="Proteomes" id="UP000183015"/>
    </source>
</evidence>
<dbReference type="GO" id="GO:0015833">
    <property type="term" value="P:peptide transport"/>
    <property type="evidence" value="ECO:0007669"/>
    <property type="project" value="TreeGrafter"/>
</dbReference>
<dbReference type="PIRSF" id="PIRSF002741">
    <property type="entry name" value="MppA"/>
    <property type="match status" value="1"/>
</dbReference>
<protein>
    <submittedName>
        <fullName evidence="7">Peptide/nickel transport system substrate-binding protein</fullName>
    </submittedName>
</protein>
<comment type="subcellular location">
    <subcellularLocation>
        <location evidence="1">Cell envelope</location>
    </subcellularLocation>
</comment>
<feature type="signal peptide" evidence="5">
    <location>
        <begin position="1"/>
        <end position="35"/>
    </location>
</feature>
<evidence type="ECO:0000259" key="6">
    <source>
        <dbReference type="Pfam" id="PF00496"/>
    </source>
</evidence>
<dbReference type="Gene3D" id="3.10.105.10">
    <property type="entry name" value="Dipeptide-binding Protein, Domain 3"/>
    <property type="match status" value="1"/>
</dbReference>
<dbReference type="Proteomes" id="UP000183015">
    <property type="component" value="Unassembled WGS sequence"/>
</dbReference>
<dbReference type="Gene3D" id="3.40.190.10">
    <property type="entry name" value="Periplasmic binding protein-like II"/>
    <property type="match status" value="1"/>
</dbReference>
<dbReference type="GO" id="GO:0030313">
    <property type="term" value="C:cell envelope"/>
    <property type="evidence" value="ECO:0007669"/>
    <property type="project" value="UniProtKB-SubCell"/>
</dbReference>
<keyword evidence="3" id="KW-0813">Transport</keyword>
<dbReference type="GO" id="GO:1904680">
    <property type="term" value="F:peptide transmembrane transporter activity"/>
    <property type="evidence" value="ECO:0007669"/>
    <property type="project" value="TreeGrafter"/>
</dbReference>